<evidence type="ECO:0008006" key="3">
    <source>
        <dbReference type="Google" id="ProtNLM"/>
    </source>
</evidence>
<evidence type="ECO:0000313" key="1">
    <source>
        <dbReference type="EMBL" id="KAK8884540.1"/>
    </source>
</evidence>
<protein>
    <recommendedName>
        <fullName evidence="3">DUF3447 domain-containing protein</fullName>
    </recommendedName>
</protein>
<dbReference type="Proteomes" id="UP001470230">
    <property type="component" value="Unassembled WGS sequence"/>
</dbReference>
<organism evidence="1 2">
    <name type="scientific">Tritrichomonas musculus</name>
    <dbReference type="NCBI Taxonomy" id="1915356"/>
    <lineage>
        <taxon>Eukaryota</taxon>
        <taxon>Metamonada</taxon>
        <taxon>Parabasalia</taxon>
        <taxon>Tritrichomonadida</taxon>
        <taxon>Tritrichomonadidae</taxon>
        <taxon>Tritrichomonas</taxon>
    </lineage>
</organism>
<comment type="caution">
    <text evidence="1">The sequence shown here is derived from an EMBL/GenBank/DDBJ whole genome shotgun (WGS) entry which is preliminary data.</text>
</comment>
<name>A0ABR2K380_9EUKA</name>
<dbReference type="PANTHER" id="PTHR24159:SF5">
    <property type="entry name" value="ANK_REP_REGION DOMAIN-CONTAINING PROTEIN"/>
    <property type="match status" value="1"/>
</dbReference>
<reference evidence="1 2" key="1">
    <citation type="submission" date="2024-04" db="EMBL/GenBank/DDBJ databases">
        <title>Tritrichomonas musculus Genome.</title>
        <authorList>
            <person name="Alves-Ferreira E."/>
            <person name="Grigg M."/>
            <person name="Lorenzi H."/>
            <person name="Galac M."/>
        </authorList>
    </citation>
    <scope>NUCLEOTIDE SEQUENCE [LARGE SCALE GENOMIC DNA]</scope>
    <source>
        <strain evidence="1 2">EAF2021</strain>
    </source>
</reference>
<dbReference type="InterPro" id="IPR036770">
    <property type="entry name" value="Ankyrin_rpt-contain_sf"/>
</dbReference>
<evidence type="ECO:0000313" key="2">
    <source>
        <dbReference type="Proteomes" id="UP001470230"/>
    </source>
</evidence>
<gene>
    <name evidence="1" type="ORF">M9Y10_043654</name>
</gene>
<dbReference type="SUPFAM" id="SSF48403">
    <property type="entry name" value="Ankyrin repeat"/>
    <property type="match status" value="1"/>
</dbReference>
<accession>A0ABR2K380</accession>
<proteinExistence type="predicted"/>
<keyword evidence="2" id="KW-1185">Reference proteome</keyword>
<dbReference type="EMBL" id="JAPFFF010000008">
    <property type="protein sequence ID" value="KAK8884540.1"/>
    <property type="molecule type" value="Genomic_DNA"/>
</dbReference>
<dbReference type="PANTHER" id="PTHR24159">
    <property type="match status" value="1"/>
</dbReference>
<sequence>MEVKGYLLKMQRIEEILIDFLDNERNEEKDSHVLNFNYFEGLNFKDKKYRLKEILHLIVQISNNHHRSPDFYLKICTVINYFKEDIKQSFSNYEIFTIFSRNKRILSFLFKERILTNASQFVEHFKDESYQFYFAPEIASIENRNQKLFEYNRNLGENESLICQIIRRDSVEEFHSYVSVNNISLFETKIQPSIFETNEFLIDKQPSLIEYAAFFGSIRIIHYLQSQKVKLTPSVWLYAIHANNQEMIHFLENNRVKPADRSYEECYEESIRCHHNYIANYIKNNLFKKNRKILAKIIPYFNYAFFQDDCNDYLHEFIENDYVELVSILLKSTKIDINYKKIS</sequence>